<dbReference type="InterPro" id="IPR001538">
    <property type="entry name" value="Man6P_isomerase-2_C"/>
</dbReference>
<accession>A0AAJ4E806</accession>
<dbReference type="GO" id="GO:0005976">
    <property type="term" value="P:polysaccharide metabolic process"/>
    <property type="evidence" value="ECO:0007669"/>
    <property type="project" value="InterPro"/>
</dbReference>
<sequence length="43" mass="4836">MPLEIIDVQSGSYLGEDDIERFEDSYGCLQALEASVKTQTIDR</sequence>
<dbReference type="Pfam" id="PF01050">
    <property type="entry name" value="MannoseP_isomer"/>
    <property type="match status" value="1"/>
</dbReference>
<evidence type="ECO:0000259" key="1">
    <source>
        <dbReference type="Pfam" id="PF01050"/>
    </source>
</evidence>
<evidence type="ECO:0000313" key="3">
    <source>
        <dbReference type="Proteomes" id="UP000464688"/>
    </source>
</evidence>
<evidence type="ECO:0000313" key="2">
    <source>
        <dbReference type="EMBL" id="QHF11038.1"/>
    </source>
</evidence>
<dbReference type="EMBL" id="CP047267">
    <property type="protein sequence ID" value="QHF11038.1"/>
    <property type="molecule type" value="Genomic_DNA"/>
</dbReference>
<dbReference type="GO" id="GO:0016779">
    <property type="term" value="F:nucleotidyltransferase activity"/>
    <property type="evidence" value="ECO:0007669"/>
    <property type="project" value="InterPro"/>
</dbReference>
<name>A0AAJ4E806_PSESX</name>
<reference evidence="2 3" key="1">
    <citation type="journal article" date="2014" name="Genome Announc.">
        <title>Draft Genome Sequences of a Phylogenetically Diverse Suite of Pseudomonas syringae Strains from Multiple Source Populations.</title>
        <authorList>
            <person name="Baltrus D.A."/>
            <person name="Yourstone S."/>
            <person name="Lind A."/>
            <person name="Guilbaud C."/>
            <person name="Sands D.C."/>
            <person name="Jones C.D."/>
            <person name="Morris C.E."/>
            <person name="Dangl J.L."/>
        </authorList>
    </citation>
    <scope>NUCLEOTIDE SEQUENCE [LARGE SCALE GENOMIC DNA]</scope>
    <source>
        <strain evidence="2 3">UB303</strain>
    </source>
</reference>
<feature type="domain" description="Mannose-6-phosphate isomerase type II C-terminal" evidence="1">
    <location>
        <begin position="1"/>
        <end position="24"/>
    </location>
</feature>
<dbReference type="Proteomes" id="UP000464688">
    <property type="component" value="Chromosome"/>
</dbReference>
<gene>
    <name evidence="2" type="ORF">N026_05165</name>
</gene>
<dbReference type="AlphaFoldDB" id="A0AAJ4E806"/>
<protein>
    <submittedName>
        <fullName evidence="2">Alginate biosynthesis protein AlgA</fullName>
    </submittedName>
</protein>
<proteinExistence type="predicted"/>
<organism evidence="2 3">
    <name type="scientific">Pseudomonas syringae UB303</name>
    <dbReference type="NCBI Taxonomy" id="1357287"/>
    <lineage>
        <taxon>Bacteria</taxon>
        <taxon>Pseudomonadati</taxon>
        <taxon>Pseudomonadota</taxon>
        <taxon>Gammaproteobacteria</taxon>
        <taxon>Pseudomonadales</taxon>
        <taxon>Pseudomonadaceae</taxon>
        <taxon>Pseudomonas</taxon>
        <taxon>Pseudomonas syringae</taxon>
    </lineage>
</organism>